<dbReference type="Proteomes" id="UP000593932">
    <property type="component" value="Chromosome"/>
</dbReference>
<organism evidence="2 3">
    <name type="scientific">Novilysobacter avium</name>
    <dbReference type="NCBI Taxonomy" id="2781023"/>
    <lineage>
        <taxon>Bacteria</taxon>
        <taxon>Pseudomonadati</taxon>
        <taxon>Pseudomonadota</taxon>
        <taxon>Gammaproteobacteria</taxon>
        <taxon>Lysobacterales</taxon>
        <taxon>Lysobacteraceae</taxon>
        <taxon>Novilysobacter</taxon>
    </lineage>
</organism>
<gene>
    <name evidence="2" type="ORF">INQ42_03455</name>
</gene>
<dbReference type="EMBL" id="CP063657">
    <property type="protein sequence ID" value="QOW22659.1"/>
    <property type="molecule type" value="Genomic_DNA"/>
</dbReference>
<name>A0A7S6ULY8_9GAMM</name>
<keyword evidence="1" id="KW-0472">Membrane</keyword>
<accession>A0A7S6ULY8</accession>
<evidence type="ECO:0000313" key="2">
    <source>
        <dbReference type="EMBL" id="QOW22659.1"/>
    </source>
</evidence>
<proteinExistence type="predicted"/>
<feature type="transmembrane region" description="Helical" evidence="1">
    <location>
        <begin position="33"/>
        <end position="60"/>
    </location>
</feature>
<dbReference type="RefSeq" id="WP_194035154.1">
    <property type="nucleotide sequence ID" value="NZ_CP063657.1"/>
</dbReference>
<evidence type="ECO:0000313" key="3">
    <source>
        <dbReference type="Proteomes" id="UP000593932"/>
    </source>
</evidence>
<reference evidence="2 3" key="1">
    <citation type="submission" date="2020-10" db="EMBL/GenBank/DDBJ databases">
        <title>complete genome sequencing of Lysobacter sp. H23M41.</title>
        <authorList>
            <person name="Bae J.-W."/>
            <person name="Lee S.-Y."/>
        </authorList>
    </citation>
    <scope>NUCLEOTIDE SEQUENCE [LARGE SCALE GENOMIC DNA]</scope>
    <source>
        <strain evidence="2 3">H23M41</strain>
    </source>
</reference>
<keyword evidence="1" id="KW-1133">Transmembrane helix</keyword>
<evidence type="ECO:0000256" key="1">
    <source>
        <dbReference type="SAM" id="Phobius"/>
    </source>
</evidence>
<keyword evidence="3" id="KW-1185">Reference proteome</keyword>
<protein>
    <submittedName>
        <fullName evidence="2">Uncharacterized protein</fullName>
    </submittedName>
</protein>
<keyword evidence="1" id="KW-0812">Transmembrane</keyword>
<sequence>MTSQSFRFNQQFFQSRMRAAFEPRTPRNGLLRFLMRALGLGVLVALVVLGAVVGVTLLAVGTLVRLFRERGPTVLSAGRRADPNVMEGEFRVVDKTSLPR</sequence>